<dbReference type="AlphaFoldDB" id="A0A4Y8CY28"/>
<gene>
    <name evidence="2" type="ORF">BOTCAL_0238g00040</name>
</gene>
<organism evidence="2 3">
    <name type="scientific">Botryotinia calthae</name>
    <dbReference type="NCBI Taxonomy" id="38488"/>
    <lineage>
        <taxon>Eukaryota</taxon>
        <taxon>Fungi</taxon>
        <taxon>Dikarya</taxon>
        <taxon>Ascomycota</taxon>
        <taxon>Pezizomycotina</taxon>
        <taxon>Leotiomycetes</taxon>
        <taxon>Helotiales</taxon>
        <taxon>Sclerotiniaceae</taxon>
        <taxon>Botryotinia</taxon>
    </lineage>
</organism>
<accession>A0A4Y8CY28</accession>
<dbReference type="Proteomes" id="UP000297299">
    <property type="component" value="Unassembled WGS sequence"/>
</dbReference>
<proteinExistence type="predicted"/>
<feature type="region of interest" description="Disordered" evidence="1">
    <location>
        <begin position="79"/>
        <end position="121"/>
    </location>
</feature>
<evidence type="ECO:0000313" key="3">
    <source>
        <dbReference type="Proteomes" id="UP000297299"/>
    </source>
</evidence>
<evidence type="ECO:0000256" key="1">
    <source>
        <dbReference type="SAM" id="MobiDB-lite"/>
    </source>
</evidence>
<feature type="region of interest" description="Disordered" evidence="1">
    <location>
        <begin position="196"/>
        <end position="232"/>
    </location>
</feature>
<feature type="compositionally biased region" description="Polar residues" evidence="1">
    <location>
        <begin position="108"/>
        <end position="121"/>
    </location>
</feature>
<keyword evidence="3" id="KW-1185">Reference proteome</keyword>
<feature type="compositionally biased region" description="Basic and acidic residues" evidence="1">
    <location>
        <begin position="212"/>
        <end position="225"/>
    </location>
</feature>
<evidence type="ECO:0000313" key="2">
    <source>
        <dbReference type="EMBL" id="TEY54701.1"/>
    </source>
</evidence>
<comment type="caution">
    <text evidence="2">The sequence shown here is derived from an EMBL/GenBank/DDBJ whole genome shotgun (WGS) entry which is preliminary data.</text>
</comment>
<feature type="compositionally biased region" description="Polar residues" evidence="1">
    <location>
        <begin position="196"/>
        <end position="211"/>
    </location>
</feature>
<dbReference type="EMBL" id="PHWZ01000238">
    <property type="protein sequence ID" value="TEY54701.1"/>
    <property type="molecule type" value="Genomic_DNA"/>
</dbReference>
<reference evidence="2 3" key="1">
    <citation type="submission" date="2017-11" db="EMBL/GenBank/DDBJ databases">
        <title>Comparative genomics of Botrytis spp.</title>
        <authorList>
            <person name="Valero-Jimenez C.A."/>
            <person name="Tapia P."/>
            <person name="Veloso J."/>
            <person name="Silva-Moreno E."/>
            <person name="Staats M."/>
            <person name="Valdes J.H."/>
            <person name="Van Kan J.A.L."/>
        </authorList>
    </citation>
    <scope>NUCLEOTIDE SEQUENCE [LARGE SCALE GENOMIC DNA]</scope>
    <source>
        <strain evidence="2 3">MUCL2830</strain>
    </source>
</reference>
<dbReference type="OrthoDB" id="3460129at2759"/>
<protein>
    <submittedName>
        <fullName evidence="2">Uncharacterized protein</fullName>
    </submittedName>
</protein>
<name>A0A4Y8CY28_9HELO</name>
<sequence>MCWEFKNVFADCPADCSKWKMTEEHPAYGDICPEFARTKQHCKNPTQVSVGEKTGKCPGHEPFDQLCYMQYGNSKSQVQASSMNLISEEPTETPNSSDTQIHSRSDQNPHSTHQTATQTDRGGFISNYSLRQQRVFLHNQASNLIYPDNNGVPPLGTYDRSSLSPDPPDLVVVSFSTDQQTNSPPAITEHAQGAFTNHWSTSNYPNQGRSSQENRRNSEPWRDLAKNWARRS</sequence>